<proteinExistence type="predicted"/>
<evidence type="ECO:0000313" key="2">
    <source>
        <dbReference type="EMBL" id="GFS54355.1"/>
    </source>
</evidence>
<accession>A0A8X6MFQ7</accession>
<dbReference type="Proteomes" id="UP000887013">
    <property type="component" value="Unassembled WGS sequence"/>
</dbReference>
<comment type="caution">
    <text evidence="2">The sequence shown here is derived from an EMBL/GenBank/DDBJ whole genome shotgun (WGS) entry which is preliminary data.</text>
</comment>
<evidence type="ECO:0000256" key="1">
    <source>
        <dbReference type="SAM" id="MobiDB-lite"/>
    </source>
</evidence>
<sequence>MFSSSALATHYSAVPESVKILQGHGKAVKKTLPSSEVAIQMTPNSGKNSRQKLNNLDLSRSINKDHTTSCSSQNVDAGRRRGWGVEQSPVIGFFLSVAHPLLPMFPVTKRHRQRCRPDMGKVPAPKGPDVSGET</sequence>
<dbReference type="EMBL" id="BMAW01092349">
    <property type="protein sequence ID" value="GFS54355.1"/>
    <property type="molecule type" value="Genomic_DNA"/>
</dbReference>
<dbReference type="AlphaFoldDB" id="A0A8X6MFQ7"/>
<evidence type="ECO:0000313" key="3">
    <source>
        <dbReference type="Proteomes" id="UP000887013"/>
    </source>
</evidence>
<organism evidence="2 3">
    <name type="scientific">Nephila pilipes</name>
    <name type="common">Giant wood spider</name>
    <name type="synonym">Nephila maculata</name>
    <dbReference type="NCBI Taxonomy" id="299642"/>
    <lineage>
        <taxon>Eukaryota</taxon>
        <taxon>Metazoa</taxon>
        <taxon>Ecdysozoa</taxon>
        <taxon>Arthropoda</taxon>
        <taxon>Chelicerata</taxon>
        <taxon>Arachnida</taxon>
        <taxon>Araneae</taxon>
        <taxon>Araneomorphae</taxon>
        <taxon>Entelegynae</taxon>
        <taxon>Araneoidea</taxon>
        <taxon>Nephilidae</taxon>
        <taxon>Nephila</taxon>
    </lineage>
</organism>
<feature type="region of interest" description="Disordered" evidence="1">
    <location>
        <begin position="112"/>
        <end position="134"/>
    </location>
</feature>
<keyword evidence="3" id="KW-1185">Reference proteome</keyword>
<gene>
    <name evidence="2" type="ORF">NPIL_48731</name>
</gene>
<reference evidence="2" key="1">
    <citation type="submission" date="2020-08" db="EMBL/GenBank/DDBJ databases">
        <title>Multicomponent nature underlies the extraordinary mechanical properties of spider dragline silk.</title>
        <authorList>
            <person name="Kono N."/>
            <person name="Nakamura H."/>
            <person name="Mori M."/>
            <person name="Yoshida Y."/>
            <person name="Ohtoshi R."/>
            <person name="Malay A.D."/>
            <person name="Moran D.A.P."/>
            <person name="Tomita M."/>
            <person name="Numata K."/>
            <person name="Arakawa K."/>
        </authorList>
    </citation>
    <scope>NUCLEOTIDE SEQUENCE</scope>
</reference>
<name>A0A8X6MFQ7_NEPPI</name>
<protein>
    <submittedName>
        <fullName evidence="2">Uncharacterized protein</fullName>
    </submittedName>
</protein>